<accession>A0A9W6T1Q5</accession>
<dbReference type="Proteomes" id="UP001165120">
    <property type="component" value="Unassembled WGS sequence"/>
</dbReference>
<feature type="domain" description="Importin-7/11-like TPR repeats" evidence="1">
    <location>
        <begin position="112"/>
        <end position="546"/>
    </location>
</feature>
<evidence type="ECO:0000313" key="3">
    <source>
        <dbReference type="Proteomes" id="UP001165120"/>
    </source>
</evidence>
<reference evidence="2" key="1">
    <citation type="submission" date="2023-04" db="EMBL/GenBank/DDBJ databases">
        <title>Candida boidinii NBRC 10035.</title>
        <authorList>
            <person name="Ichikawa N."/>
            <person name="Sato H."/>
            <person name="Tonouchi N."/>
        </authorList>
    </citation>
    <scope>NUCLEOTIDE SEQUENCE</scope>
    <source>
        <strain evidence="2">NBRC 10035</strain>
    </source>
</reference>
<dbReference type="InterPro" id="IPR016024">
    <property type="entry name" value="ARM-type_fold"/>
</dbReference>
<dbReference type="SUPFAM" id="SSF48371">
    <property type="entry name" value="ARM repeat"/>
    <property type="match status" value="1"/>
</dbReference>
<keyword evidence="3" id="KW-1185">Reference proteome</keyword>
<dbReference type="InterPro" id="IPR058669">
    <property type="entry name" value="TPR_IPO7/11-like"/>
</dbReference>
<comment type="caution">
    <text evidence="2">The sequence shown here is derived from an EMBL/GenBank/DDBJ whole genome shotgun (WGS) entry which is preliminary data.</text>
</comment>
<evidence type="ECO:0000313" key="2">
    <source>
        <dbReference type="EMBL" id="GME73262.1"/>
    </source>
</evidence>
<gene>
    <name evidence="2" type="ORF">Cboi02_000397200</name>
</gene>
<dbReference type="AlphaFoldDB" id="A0A9W6T1Q5"/>
<organism evidence="2 3">
    <name type="scientific">Candida boidinii</name>
    <name type="common">Yeast</name>
    <dbReference type="NCBI Taxonomy" id="5477"/>
    <lineage>
        <taxon>Eukaryota</taxon>
        <taxon>Fungi</taxon>
        <taxon>Dikarya</taxon>
        <taxon>Ascomycota</taxon>
        <taxon>Saccharomycotina</taxon>
        <taxon>Pichiomycetes</taxon>
        <taxon>Pichiales</taxon>
        <taxon>Pichiaceae</taxon>
        <taxon>Ogataea</taxon>
        <taxon>Ogataea/Candida clade</taxon>
    </lineage>
</organism>
<dbReference type="Pfam" id="PF25758">
    <property type="entry name" value="TPR_IPO11"/>
    <property type="match status" value="1"/>
</dbReference>
<protein>
    <submittedName>
        <fullName evidence="2">Unnamed protein product</fullName>
    </submittedName>
</protein>
<evidence type="ECO:0000259" key="1">
    <source>
        <dbReference type="Pfam" id="PF25758"/>
    </source>
</evidence>
<sequence length="548" mass="62714">MLLTFLRDDSNGVNDIVVKLTSIQTLQHMIDDWEFRKKDFQPYLNEIVISMLNTLTCLNLAESKIFVLKVLSVLIERNNPLIPQETLINIMRMIPIMWEKSNNPSDMIIKNSLLRVLRDLTTSLNKQSDKIHEIVLPLISISCNPNSEYYSLLCEDGFELWQSILKNIPITTNTNNGILPDQLVTDFPLIIKGLMEWTEILQIVLSILSSYALLKIQLFSSTNGLEIFKILGGYLSSMRNDSLYIFGSMMEVLVLQLPSLNNITDSIFISNYLESGLFNSMITFFTRETESPVCETKIAIPICRLIYSSPNIFLEMLNHISTTELSTPILINKIVKSLVNLLKLCNESKIRKIILLALLKFYELPNLLTTNPSIIIKSINELKISTNTNVIDDDYYINSIAPDLSNSISFTLINNFDSILFLLVNLLETVSEDASKGDNATYHRSTAYDDSTSDFVLITNEDEESLENNENVDSNDEYRLEYLLPPNGEKLRYNKLIMEFDPVHKVPLKEYTKNVINNLNERLGHEEFNSLMQLVNGNNIEQLQMMIK</sequence>
<proteinExistence type="predicted"/>
<name>A0A9W6T1Q5_CANBO</name>
<dbReference type="EMBL" id="BSXN01001488">
    <property type="protein sequence ID" value="GME73262.1"/>
    <property type="molecule type" value="Genomic_DNA"/>
</dbReference>